<dbReference type="AlphaFoldDB" id="A0A2H3E476"/>
<protein>
    <submittedName>
        <fullName evidence="2">Uncharacterized protein</fullName>
    </submittedName>
</protein>
<dbReference type="InParanoid" id="A0A2H3E476"/>
<name>A0A2H3E476_ARMGA</name>
<feature type="compositionally biased region" description="Polar residues" evidence="1">
    <location>
        <begin position="419"/>
        <end position="442"/>
    </location>
</feature>
<evidence type="ECO:0000313" key="3">
    <source>
        <dbReference type="Proteomes" id="UP000217790"/>
    </source>
</evidence>
<feature type="region of interest" description="Disordered" evidence="1">
    <location>
        <begin position="395"/>
        <end position="470"/>
    </location>
</feature>
<dbReference type="OrthoDB" id="346907at2759"/>
<proteinExistence type="predicted"/>
<accession>A0A2H3E476</accession>
<dbReference type="EMBL" id="KZ293648">
    <property type="protein sequence ID" value="PBK98522.1"/>
    <property type="molecule type" value="Genomic_DNA"/>
</dbReference>
<feature type="compositionally biased region" description="Polar residues" evidence="1">
    <location>
        <begin position="98"/>
        <end position="117"/>
    </location>
</feature>
<feature type="compositionally biased region" description="Low complexity" evidence="1">
    <location>
        <begin position="317"/>
        <end position="326"/>
    </location>
</feature>
<sequence>MHRLGLIEDEHLAERRTPLRKQLLDLLTPRFTKELANVDPTSSVPNVPTRSIPSSTRNLKLWRRRKHSSTYTPAPSDSDYFAISPTLPPMIPPGASYMTPSHLPSTDTGTQQTSRSPLRTHRGEEFWSEQSPEPAKRRSPMVEEGGYHHDGRSPMLLQYPGLIPSLPDRTPINGSTLRVSPVHIVPSMWQADDGLYTDSPPPHTFQPRDFYPLGLHSPDAPSPVSAEFAHPVVGVPLYFIPMTQSMQGDGTFVYPMPSQDILQCEDEEEEVLYPANTHRVRSPYSPSDDRRYGRDISWIFSPDREENNELDFEDSRSLPPSSVSASILQQDACSSSPHAPSDSQNADKSSSAYLGLSNEDMIDHHHHITPRGLLPTPDGPLQHHANSLRYHSIASSGSSASKLPMTVPGVGRRLDTGGSKHSSPLSSPGDSTLNKTSLSRIAQDNEELSARGTESTRFGKPLPNLPAASASPQKVSSIMGCTDGISASLSDALKDEVRFYSHILHISHP</sequence>
<reference evidence="3" key="1">
    <citation type="journal article" date="2017" name="Nat. Ecol. Evol.">
        <title>Genome expansion and lineage-specific genetic innovations in the forest pathogenic fungi Armillaria.</title>
        <authorList>
            <person name="Sipos G."/>
            <person name="Prasanna A.N."/>
            <person name="Walter M.C."/>
            <person name="O'Connor E."/>
            <person name="Balint B."/>
            <person name="Krizsan K."/>
            <person name="Kiss B."/>
            <person name="Hess J."/>
            <person name="Varga T."/>
            <person name="Slot J."/>
            <person name="Riley R."/>
            <person name="Boka B."/>
            <person name="Rigling D."/>
            <person name="Barry K."/>
            <person name="Lee J."/>
            <person name="Mihaltcheva S."/>
            <person name="LaButti K."/>
            <person name="Lipzen A."/>
            <person name="Waldron R."/>
            <person name="Moloney N.M."/>
            <person name="Sperisen C."/>
            <person name="Kredics L."/>
            <person name="Vagvoelgyi C."/>
            <person name="Patrignani A."/>
            <person name="Fitzpatrick D."/>
            <person name="Nagy I."/>
            <person name="Doyle S."/>
            <person name="Anderson J.B."/>
            <person name="Grigoriev I.V."/>
            <person name="Gueldener U."/>
            <person name="Muensterkoetter M."/>
            <person name="Nagy L.G."/>
        </authorList>
    </citation>
    <scope>NUCLEOTIDE SEQUENCE [LARGE SCALE GENOMIC DNA]</scope>
    <source>
        <strain evidence="3">Ar21-2</strain>
    </source>
</reference>
<evidence type="ECO:0000313" key="2">
    <source>
        <dbReference type="EMBL" id="PBK98522.1"/>
    </source>
</evidence>
<gene>
    <name evidence="2" type="ORF">ARMGADRAFT_579562</name>
</gene>
<feature type="compositionally biased region" description="Low complexity" evidence="1">
    <location>
        <begin position="461"/>
        <end position="470"/>
    </location>
</feature>
<feature type="compositionally biased region" description="Polar residues" evidence="1">
    <location>
        <begin position="327"/>
        <end position="350"/>
    </location>
</feature>
<feature type="region of interest" description="Disordered" evidence="1">
    <location>
        <begin position="307"/>
        <end position="350"/>
    </location>
</feature>
<organism evidence="2 3">
    <name type="scientific">Armillaria gallica</name>
    <name type="common">Bulbous honey fungus</name>
    <name type="synonym">Armillaria bulbosa</name>
    <dbReference type="NCBI Taxonomy" id="47427"/>
    <lineage>
        <taxon>Eukaryota</taxon>
        <taxon>Fungi</taxon>
        <taxon>Dikarya</taxon>
        <taxon>Basidiomycota</taxon>
        <taxon>Agaricomycotina</taxon>
        <taxon>Agaricomycetes</taxon>
        <taxon>Agaricomycetidae</taxon>
        <taxon>Agaricales</taxon>
        <taxon>Marasmiineae</taxon>
        <taxon>Physalacriaceae</taxon>
        <taxon>Armillaria</taxon>
    </lineage>
</organism>
<keyword evidence="3" id="KW-1185">Reference proteome</keyword>
<evidence type="ECO:0000256" key="1">
    <source>
        <dbReference type="SAM" id="MobiDB-lite"/>
    </source>
</evidence>
<feature type="region of interest" description="Disordered" evidence="1">
    <location>
        <begin position="94"/>
        <end position="150"/>
    </location>
</feature>
<dbReference type="Proteomes" id="UP000217790">
    <property type="component" value="Unassembled WGS sequence"/>
</dbReference>